<dbReference type="RefSeq" id="WP_190917214.1">
    <property type="nucleotide sequence ID" value="NZ_JACXIZ010000016.1"/>
</dbReference>
<dbReference type="SMART" id="SM00060">
    <property type="entry name" value="FN3"/>
    <property type="match status" value="2"/>
</dbReference>
<dbReference type="Gene3D" id="2.60.40.10">
    <property type="entry name" value="Immunoglobulins"/>
    <property type="match status" value="3"/>
</dbReference>
<protein>
    <recommendedName>
        <fullName evidence="2">Fibronectin type-III domain-containing protein</fullName>
    </recommendedName>
</protein>
<name>A0A927GRI7_9BACL</name>
<dbReference type="InterPro" id="IPR003961">
    <property type="entry name" value="FN3_dom"/>
</dbReference>
<dbReference type="SMART" id="SM00710">
    <property type="entry name" value="PbH1"/>
    <property type="match status" value="4"/>
</dbReference>
<dbReference type="InterPro" id="IPR012334">
    <property type="entry name" value="Pectin_lyas_fold"/>
</dbReference>
<dbReference type="InterPro" id="IPR008964">
    <property type="entry name" value="Invasin/intimin_cell_adhesion"/>
</dbReference>
<evidence type="ECO:0000259" key="2">
    <source>
        <dbReference type="PROSITE" id="PS50853"/>
    </source>
</evidence>
<comment type="caution">
    <text evidence="3">The sequence shown here is derived from an EMBL/GenBank/DDBJ whole genome shotgun (WGS) entry which is preliminary data.</text>
</comment>
<dbReference type="InterPro" id="IPR036116">
    <property type="entry name" value="FN3_sf"/>
</dbReference>
<evidence type="ECO:0000256" key="1">
    <source>
        <dbReference type="SAM" id="SignalP"/>
    </source>
</evidence>
<proteinExistence type="predicted"/>
<evidence type="ECO:0000313" key="4">
    <source>
        <dbReference type="Proteomes" id="UP000621560"/>
    </source>
</evidence>
<feature type="signal peptide" evidence="1">
    <location>
        <begin position="1"/>
        <end position="29"/>
    </location>
</feature>
<dbReference type="InterPro" id="IPR006626">
    <property type="entry name" value="PbH1"/>
</dbReference>
<dbReference type="CDD" id="cd00063">
    <property type="entry name" value="FN3"/>
    <property type="match status" value="2"/>
</dbReference>
<keyword evidence="4" id="KW-1185">Reference proteome</keyword>
<dbReference type="Gene3D" id="2.160.20.10">
    <property type="entry name" value="Single-stranded right-handed beta-helix, Pectin lyase-like"/>
    <property type="match status" value="2"/>
</dbReference>
<dbReference type="EMBL" id="JACXIZ010000016">
    <property type="protein sequence ID" value="MBD2845538.1"/>
    <property type="molecule type" value="Genomic_DNA"/>
</dbReference>
<evidence type="ECO:0000313" key="3">
    <source>
        <dbReference type="EMBL" id="MBD2845538.1"/>
    </source>
</evidence>
<keyword evidence="1" id="KW-0732">Signal</keyword>
<dbReference type="PROSITE" id="PS50853">
    <property type="entry name" value="FN3"/>
    <property type="match status" value="1"/>
</dbReference>
<reference evidence="3" key="1">
    <citation type="submission" date="2020-09" db="EMBL/GenBank/DDBJ databases">
        <title>A novel bacterium of genus Paenibacillus, isolated from South China Sea.</title>
        <authorList>
            <person name="Huang H."/>
            <person name="Mo K."/>
            <person name="Hu Y."/>
        </authorList>
    </citation>
    <scope>NUCLEOTIDE SEQUENCE</scope>
    <source>
        <strain evidence="3">IB182496</strain>
    </source>
</reference>
<dbReference type="SUPFAM" id="SSF51126">
    <property type="entry name" value="Pectin lyase-like"/>
    <property type="match status" value="1"/>
</dbReference>
<gene>
    <name evidence="3" type="ORF">IDH44_10085</name>
</gene>
<dbReference type="InterPro" id="IPR024535">
    <property type="entry name" value="RHGA/B-epi-like_pectate_lyase"/>
</dbReference>
<feature type="domain" description="Fibronectin type-III" evidence="2">
    <location>
        <begin position="1188"/>
        <end position="1272"/>
    </location>
</feature>
<organism evidence="3 4">
    <name type="scientific">Paenibacillus sabuli</name>
    <dbReference type="NCBI Taxonomy" id="2772509"/>
    <lineage>
        <taxon>Bacteria</taxon>
        <taxon>Bacillati</taxon>
        <taxon>Bacillota</taxon>
        <taxon>Bacilli</taxon>
        <taxon>Bacillales</taxon>
        <taxon>Paenibacillaceae</taxon>
        <taxon>Paenibacillus</taxon>
    </lineage>
</organism>
<dbReference type="SUPFAM" id="SSF49265">
    <property type="entry name" value="Fibronectin type III"/>
    <property type="match status" value="2"/>
</dbReference>
<dbReference type="SUPFAM" id="SSF49373">
    <property type="entry name" value="Invasin/intimin cell-adhesion fragments"/>
    <property type="match status" value="1"/>
</dbReference>
<dbReference type="Proteomes" id="UP000621560">
    <property type="component" value="Unassembled WGS sequence"/>
</dbReference>
<dbReference type="Pfam" id="PF12708">
    <property type="entry name" value="Pect-lyase_RHGA_epim"/>
    <property type="match status" value="1"/>
</dbReference>
<feature type="chain" id="PRO_5038623914" description="Fibronectin type-III domain-containing protein" evidence="1">
    <location>
        <begin position="30"/>
        <end position="1272"/>
    </location>
</feature>
<dbReference type="AlphaFoldDB" id="A0A927GRI7"/>
<dbReference type="InterPro" id="IPR011050">
    <property type="entry name" value="Pectin_lyase_fold/virulence"/>
</dbReference>
<sequence>MTRQQKWWRKSGMALLIASLMVSVWPGIAAALTAEAHDVHTDSTTQGNWVGAYGAEGYVLPFFSSNRSTEGRDDPPAADVALLPAYVDSYSKSGNVSYWQSNPTGLNSLQLPDASGRKRIAVYTGGSFTYSFQLNDSAQHLFSVFSTDYGAGASEIVRFEILDTNNQVLESREVGAVANGKYVSFYVQGSFKLKVTKVSGTRAFAQGFFFDAPVPLTAAGLTVTPLPGRDLELEWSDSASGSVAILRKIQGEADFVKIAETASGVDSYIDENAMPGTEYTYALQSISGTLYSLPSAAVSYVTASYDPTSLAWVQAPYSVAAPGQPVELTAVLTDEHEDPIAGYTVKFELEGEYVGTYIDPVIGEAETDGSGTASLVYTPPYAGEFGIRAWTEPNDVDLLDRAEAVTALDVLTPEWELEPLLLRATDAVKPGTLVQVSGHAMQADDWDDVKAVIEPLASAGPTPSVGAVELDIIQKDELRGQFMQMLLPSTISPGSYRLWVSNAQGWSAPFDLNTPRPLFLSDYEAFEGLSIDVSGRNFQAREFDAEEETKVRLDNGTNAYEVPVTELTPYSLRFVVEDVPLGEYEVRVSNDGGQTWSAVQSGQTLTVVSPGEDPLGLGVAWADHFDWDNVLDVTDYGALADDGIDDTTAIQAAIAAAKSDGGGVVYLPTGTFHASIVQLPSEIVLMGDGPDSTMLYHIGGKANFIQAAGDGKTEGRTGIAKIGIRAADDAMYPDAFIWLGHDWGAAVDDMTKRTASEMFVVETSIEYPVLDPVDTSQGSGRGQGMLAIGDERLIIKDNRMIGWVAQYNRIYMNRYVQSSGNYLEYSYSQMPITADYTFIRDNEFVMRGEMDVQVHGISIKSNSHVENNIVRTTGASLKTTYNNDGESIMAEMPGAYFSVGEVLGATADTITLAPTQPLPEPITLRRGTLQIVIVDGTGLGQYREVQYTSGTTYTLMEEWDVVPDRTSKFSLIAPNDHITVYRNELTDNQRGVWLYGNAIDAVVVDNTLTNTDGIYIASTGAVQTGRYTPTYFVNVKGNQLLGTPGTGHASGIIAVSNRKNVGGLFYATGVYGIEIRDNYLYGSQEPISTPRHQKFSGIVSSAATLSSDGNPVFTPEDRDNLNVLIENNQLEQMADGLVLMSGLYGHTALGNQFTDVLREVYEPFGQDTSHLLELPGAFADRRAPYWPTDSELEIGLSASDEAELSWDPAEDIVGVTHYRIYRDDVLLDTVPATATDYVTAPLPTGATYRFQVSALDAAGNESYSVLSGRVEL</sequence>
<dbReference type="InterPro" id="IPR013783">
    <property type="entry name" value="Ig-like_fold"/>
</dbReference>
<accession>A0A927GRI7</accession>